<keyword evidence="16" id="KW-0675">Receptor</keyword>
<evidence type="ECO:0000256" key="4">
    <source>
        <dbReference type="ARBA" id="ARBA00022496"/>
    </source>
</evidence>
<dbReference type="PANTHER" id="PTHR32552:SF81">
    <property type="entry name" value="TONB-DEPENDENT OUTER MEMBRANE RECEPTOR"/>
    <property type="match status" value="1"/>
</dbReference>
<dbReference type="Gene3D" id="2.40.170.20">
    <property type="entry name" value="TonB-dependent receptor, beta-barrel domain"/>
    <property type="match status" value="1"/>
</dbReference>
<keyword evidence="9 11" id="KW-0472">Membrane</keyword>
<dbReference type="GO" id="GO:0009279">
    <property type="term" value="C:cell outer membrane"/>
    <property type="evidence" value="ECO:0007669"/>
    <property type="project" value="UniProtKB-SubCell"/>
</dbReference>
<dbReference type="InterPro" id="IPR000531">
    <property type="entry name" value="Beta-barrel_TonB"/>
</dbReference>
<comment type="subcellular location">
    <subcellularLocation>
        <location evidence="1 11">Cell outer membrane</location>
        <topology evidence="1 11">Multi-pass membrane protein</topology>
    </subcellularLocation>
</comment>
<feature type="chain" id="PRO_5024355952" evidence="13">
    <location>
        <begin position="26"/>
        <end position="773"/>
    </location>
</feature>
<dbReference type="RefSeq" id="WP_150023837.1">
    <property type="nucleotide sequence ID" value="NZ_VWOJ01000004.1"/>
</dbReference>
<feature type="signal peptide" evidence="13">
    <location>
        <begin position="1"/>
        <end position="25"/>
    </location>
</feature>
<dbReference type="AlphaFoldDB" id="A0A5M6ZAB4"/>
<dbReference type="EMBL" id="VWOJ01000004">
    <property type="protein sequence ID" value="KAA5801649.1"/>
    <property type="molecule type" value="Genomic_DNA"/>
</dbReference>
<evidence type="ECO:0000256" key="1">
    <source>
        <dbReference type="ARBA" id="ARBA00004571"/>
    </source>
</evidence>
<keyword evidence="13" id="KW-0732">Signal</keyword>
<evidence type="ECO:0000259" key="15">
    <source>
        <dbReference type="Pfam" id="PF07715"/>
    </source>
</evidence>
<dbReference type="SUPFAM" id="SSF56935">
    <property type="entry name" value="Porins"/>
    <property type="match status" value="1"/>
</dbReference>
<keyword evidence="3 11" id="KW-1134">Transmembrane beta strand</keyword>
<evidence type="ECO:0000256" key="8">
    <source>
        <dbReference type="ARBA" id="ARBA00023077"/>
    </source>
</evidence>
<keyword evidence="6" id="KW-0408">Iron</keyword>
<feature type="domain" description="TonB-dependent receptor plug" evidence="15">
    <location>
        <begin position="41"/>
        <end position="149"/>
    </location>
</feature>
<keyword evidence="2 11" id="KW-0813">Transport</keyword>
<evidence type="ECO:0000256" key="12">
    <source>
        <dbReference type="RuleBase" id="RU003357"/>
    </source>
</evidence>
<evidence type="ECO:0000256" key="11">
    <source>
        <dbReference type="PROSITE-ProRule" id="PRU01360"/>
    </source>
</evidence>
<organism evidence="16 17">
    <name type="scientific">Alkalicaulis satelles</name>
    <dbReference type="NCBI Taxonomy" id="2609175"/>
    <lineage>
        <taxon>Bacteria</taxon>
        <taxon>Pseudomonadati</taxon>
        <taxon>Pseudomonadota</taxon>
        <taxon>Alphaproteobacteria</taxon>
        <taxon>Maricaulales</taxon>
        <taxon>Maricaulaceae</taxon>
        <taxon>Alkalicaulis</taxon>
    </lineage>
</organism>
<dbReference type="InterPro" id="IPR039426">
    <property type="entry name" value="TonB-dep_rcpt-like"/>
</dbReference>
<keyword evidence="17" id="KW-1185">Reference proteome</keyword>
<dbReference type="Pfam" id="PF07715">
    <property type="entry name" value="Plug"/>
    <property type="match status" value="1"/>
</dbReference>
<evidence type="ECO:0000256" key="2">
    <source>
        <dbReference type="ARBA" id="ARBA00022448"/>
    </source>
</evidence>
<comment type="caution">
    <text evidence="16">The sequence shown here is derived from an EMBL/GenBank/DDBJ whole genome shotgun (WGS) entry which is preliminary data.</text>
</comment>
<sequence>MKRTHKGLLASVSFFALTLGAAAQAQVDVITVTAERRAASLQDVPVAVSAFDGEVLRDAGVNSAQDLQLIAPSVTFSQSVNALNSSQNIRGVGTSVFSNAVEPSVSFVVDGVVLARQGQAYVDLIDIERIEVLRGPQSTLFGKNASAGVVSIITRGPTDTLSAIADLRVAEGGERALRATLSGPIAQDLGFRITGNYREVDGHLRNVFDGQRVNGGDSWGVRGRLDWTPGDARFTLIADYSEQEDNCCAFTQVRATSPFLQAVNGPVLTEGLGNRDLNIRAVPQSTAEAAGVSLEAEWMLGDHTVTSISAWRTWDFFNSGDVDSTPDTTGTPSQLLGPNPNWPQVGSLNINDGRTDLTQFSQEVRIASPTGGAFEYIVGAYAFFLDLDRRFERAICFIDLDPCPQTITPAPGVTLPGQLSSFFDASVENRNLALFGQGTWNLSERLSLIAGARIIHEQIDYTSVRTNATLRPGDLPLEPFFDVTGRISDTGFAARLGVMYELSDAINLYATYNRGYKGPTVDVDFNTREGKVDPETSDAFELGLKSLLFDNTLQLNIALFHAVFSDYQAQGFNSGTPGVPGSAAFILDNVGEISTAGAEVEYVWAPTDRFTLRGGVTYTDAEVRSFPNAQCFQPVSQDPDCTLPEGVKDISGGRLSNAPRWRAVTTARYEHPLAMVSGYAFAQASARYQSEVQYSISQNPNTIQDGFTVVDASIGFGPDDGSYLLSVFVNNLFDQNYTDFLLQHPTETATLNIFQFAPRRAERYFGASLRVQF</sequence>
<dbReference type="PANTHER" id="PTHR32552">
    <property type="entry name" value="FERRICHROME IRON RECEPTOR-RELATED"/>
    <property type="match status" value="1"/>
</dbReference>
<dbReference type="Pfam" id="PF00593">
    <property type="entry name" value="TonB_dep_Rec_b-barrel"/>
    <property type="match status" value="1"/>
</dbReference>
<dbReference type="InterPro" id="IPR036942">
    <property type="entry name" value="Beta-barrel_TonB_sf"/>
</dbReference>
<comment type="similarity">
    <text evidence="11 12">Belongs to the TonB-dependent receptor family.</text>
</comment>
<dbReference type="InterPro" id="IPR012910">
    <property type="entry name" value="Plug_dom"/>
</dbReference>
<keyword evidence="8 12" id="KW-0798">TonB box</keyword>
<evidence type="ECO:0000313" key="16">
    <source>
        <dbReference type="EMBL" id="KAA5801649.1"/>
    </source>
</evidence>
<evidence type="ECO:0000256" key="5">
    <source>
        <dbReference type="ARBA" id="ARBA00022692"/>
    </source>
</evidence>
<evidence type="ECO:0000256" key="7">
    <source>
        <dbReference type="ARBA" id="ARBA00023065"/>
    </source>
</evidence>
<evidence type="ECO:0000256" key="10">
    <source>
        <dbReference type="ARBA" id="ARBA00023237"/>
    </source>
</evidence>
<keyword evidence="7" id="KW-0406">Ion transport</keyword>
<dbReference type="PROSITE" id="PS52016">
    <property type="entry name" value="TONB_DEPENDENT_REC_3"/>
    <property type="match status" value="1"/>
</dbReference>
<evidence type="ECO:0000256" key="13">
    <source>
        <dbReference type="SAM" id="SignalP"/>
    </source>
</evidence>
<evidence type="ECO:0000313" key="17">
    <source>
        <dbReference type="Proteomes" id="UP000325122"/>
    </source>
</evidence>
<accession>A0A5M6ZAB4</accession>
<dbReference type="CDD" id="cd01347">
    <property type="entry name" value="ligand_gated_channel"/>
    <property type="match status" value="1"/>
</dbReference>
<proteinExistence type="inferred from homology"/>
<evidence type="ECO:0000256" key="6">
    <source>
        <dbReference type="ARBA" id="ARBA00023004"/>
    </source>
</evidence>
<keyword evidence="5 11" id="KW-0812">Transmembrane</keyword>
<dbReference type="Proteomes" id="UP000325122">
    <property type="component" value="Unassembled WGS sequence"/>
</dbReference>
<evidence type="ECO:0000256" key="3">
    <source>
        <dbReference type="ARBA" id="ARBA00022452"/>
    </source>
</evidence>
<evidence type="ECO:0000256" key="9">
    <source>
        <dbReference type="ARBA" id="ARBA00023136"/>
    </source>
</evidence>
<protein>
    <submittedName>
        <fullName evidence="16">TonB-dependent receptor</fullName>
    </submittedName>
</protein>
<dbReference type="GO" id="GO:0006826">
    <property type="term" value="P:iron ion transport"/>
    <property type="evidence" value="ECO:0007669"/>
    <property type="project" value="UniProtKB-KW"/>
</dbReference>
<reference evidence="16 17" key="1">
    <citation type="submission" date="2019-09" db="EMBL/GenBank/DDBJ databases">
        <authorList>
            <person name="Kevbrin V."/>
            <person name="Grouzdev D.S."/>
        </authorList>
    </citation>
    <scope>NUCLEOTIDE SEQUENCE [LARGE SCALE GENOMIC DNA]</scope>
    <source>
        <strain evidence="16 17">G-192</strain>
    </source>
</reference>
<evidence type="ECO:0000259" key="14">
    <source>
        <dbReference type="Pfam" id="PF00593"/>
    </source>
</evidence>
<feature type="domain" description="TonB-dependent receptor-like beta-barrel" evidence="14">
    <location>
        <begin position="284"/>
        <end position="732"/>
    </location>
</feature>
<name>A0A5M6ZAB4_9PROT</name>
<keyword evidence="10 11" id="KW-0998">Cell outer membrane</keyword>
<gene>
    <name evidence="16" type="ORF">F1654_12215</name>
</gene>
<keyword evidence="4" id="KW-0410">Iron transport</keyword>